<name>A0A6L7G2B7_9RHOB</name>
<organism evidence="11 12">
    <name type="scientific">Pseudooceanicola albus</name>
    <dbReference type="NCBI Taxonomy" id="2692189"/>
    <lineage>
        <taxon>Bacteria</taxon>
        <taxon>Pseudomonadati</taxon>
        <taxon>Pseudomonadota</taxon>
        <taxon>Alphaproteobacteria</taxon>
        <taxon>Rhodobacterales</taxon>
        <taxon>Paracoccaceae</taxon>
        <taxon>Pseudooceanicola</taxon>
    </lineage>
</organism>
<dbReference type="InterPro" id="IPR015883">
    <property type="entry name" value="Glyco_hydro_20_cat"/>
</dbReference>
<dbReference type="InterPro" id="IPR017853">
    <property type="entry name" value="GH"/>
</dbReference>
<dbReference type="InterPro" id="IPR015882">
    <property type="entry name" value="HEX_bac_N"/>
</dbReference>
<comment type="catalytic activity">
    <reaction evidence="1">
        <text>Hydrolysis of terminal non-reducing N-acetyl-D-hexosamine residues in N-acetyl-beta-D-hexosaminides.</text>
        <dbReference type="EC" id="3.2.1.52"/>
    </reaction>
</comment>
<evidence type="ECO:0000256" key="1">
    <source>
        <dbReference type="ARBA" id="ARBA00001231"/>
    </source>
</evidence>
<evidence type="ECO:0000256" key="4">
    <source>
        <dbReference type="ARBA" id="ARBA00022801"/>
    </source>
</evidence>
<dbReference type="SUPFAM" id="SSF55545">
    <property type="entry name" value="beta-N-acetylhexosaminidase-like domain"/>
    <property type="match status" value="1"/>
</dbReference>
<evidence type="ECO:0000256" key="3">
    <source>
        <dbReference type="ARBA" id="ARBA00012663"/>
    </source>
</evidence>
<dbReference type="Gene3D" id="3.30.379.10">
    <property type="entry name" value="Chitobiase/beta-hexosaminidase domain 2-like"/>
    <property type="match status" value="1"/>
</dbReference>
<evidence type="ECO:0000259" key="10">
    <source>
        <dbReference type="Pfam" id="PF02838"/>
    </source>
</evidence>
<evidence type="ECO:0000256" key="5">
    <source>
        <dbReference type="ARBA" id="ARBA00023295"/>
    </source>
</evidence>
<dbReference type="PRINTS" id="PR00738">
    <property type="entry name" value="GLHYDRLASE20"/>
</dbReference>
<proteinExistence type="inferred from homology"/>
<evidence type="ECO:0000256" key="2">
    <source>
        <dbReference type="ARBA" id="ARBA00006285"/>
    </source>
</evidence>
<dbReference type="Proteomes" id="UP000477911">
    <property type="component" value="Unassembled WGS sequence"/>
</dbReference>
<accession>A0A6L7G2B7</accession>
<sequence>MTTYRLEAFTNGAPELADCRIEMVLHNLSDQPLSGAVLAMASITRMAEDAQVFGADIGRRFANYHEFTMPAGLVVPPGGTWSFGFIGARGLPPRHRTDGPKSAVLLRDGAALPVTVGDLHPGPGTPRPGPAKQVPETPLDLPLMAIPWPAALQIDAWQPGHPISLPPTAPAADRAALDTVAALHKRLFPEAAAPLHIGTDGLTLTLIPTDLPGERYRLDFAPEGITLRYGSDQGRFNGLVALAQMTHGALSEPGQFQLPAAGAISDAPRFGWRGAHLDVSRHFWSVAQVMRFLDTMAWARMNRFQWHLTDDEGWRAEILAYPELTRSGAERGPGLALPGQYAHVERRYHGHYTRDEMRAVVAHAAALGIEILPEIDIPGHCTAVLAALPHLVDPDEPADSYRSVQGYPNNALNPALPQTWDFLETVIAELAELFPGRWIHVGADEVPEGAWMDSPAIQRLAQTEGLQGTAAIQSWFLRRVQQMLRHHGKELAGWDEVSHGAGVDQENTLLVAWQRPDLVPALAAQGYRVIASPGQAYYLDMVQAEGWSEPGTAWAGTVTPEVSYAHDPEGMLPEDQRGALAGIQACIWCEHIYTPELFNHMVYPRLHGVAEAGWTPQSARNWPRFATLSARMPRL</sequence>
<evidence type="ECO:0000313" key="12">
    <source>
        <dbReference type="Proteomes" id="UP000477911"/>
    </source>
</evidence>
<keyword evidence="4 11" id="KW-0378">Hydrolase</keyword>
<evidence type="ECO:0000256" key="6">
    <source>
        <dbReference type="ARBA" id="ARBA00030512"/>
    </source>
</evidence>
<evidence type="ECO:0000259" key="9">
    <source>
        <dbReference type="Pfam" id="PF00728"/>
    </source>
</evidence>
<dbReference type="GO" id="GO:0030203">
    <property type="term" value="P:glycosaminoglycan metabolic process"/>
    <property type="evidence" value="ECO:0007669"/>
    <property type="project" value="TreeGrafter"/>
</dbReference>
<comment type="similarity">
    <text evidence="2">Belongs to the glycosyl hydrolase 20 family.</text>
</comment>
<dbReference type="Pfam" id="PF00728">
    <property type="entry name" value="Glyco_hydro_20"/>
    <property type="match status" value="1"/>
</dbReference>
<dbReference type="GO" id="GO:0005975">
    <property type="term" value="P:carbohydrate metabolic process"/>
    <property type="evidence" value="ECO:0007669"/>
    <property type="project" value="InterPro"/>
</dbReference>
<feature type="domain" description="Glycoside hydrolase family 20 catalytic" evidence="9">
    <location>
        <begin position="270"/>
        <end position="616"/>
    </location>
</feature>
<gene>
    <name evidence="11" type="ORF">GR170_11710</name>
</gene>
<reference evidence="11 12" key="1">
    <citation type="submission" date="2019-12" db="EMBL/GenBank/DDBJ databases">
        <authorList>
            <person name="Li M."/>
        </authorList>
    </citation>
    <scope>NUCLEOTIDE SEQUENCE [LARGE SCALE GENOMIC DNA]</scope>
    <source>
        <strain evidence="11 12">GBMRC 2024</strain>
    </source>
</reference>
<evidence type="ECO:0000313" key="11">
    <source>
        <dbReference type="EMBL" id="MXN18504.1"/>
    </source>
</evidence>
<dbReference type="Gene3D" id="3.20.20.80">
    <property type="entry name" value="Glycosidases"/>
    <property type="match status" value="1"/>
</dbReference>
<dbReference type="AlphaFoldDB" id="A0A6L7G2B7"/>
<evidence type="ECO:0000256" key="7">
    <source>
        <dbReference type="ARBA" id="ARBA00033000"/>
    </source>
</evidence>
<dbReference type="InterPro" id="IPR025705">
    <property type="entry name" value="Beta_hexosaminidase_sua/sub"/>
</dbReference>
<dbReference type="InterPro" id="IPR029018">
    <property type="entry name" value="Hex-like_dom2"/>
</dbReference>
<dbReference type="RefSeq" id="WP_160894637.1">
    <property type="nucleotide sequence ID" value="NZ_WUMU01000013.1"/>
</dbReference>
<keyword evidence="5" id="KW-0326">Glycosidase</keyword>
<dbReference type="SUPFAM" id="SSF51445">
    <property type="entry name" value="(Trans)glycosidases"/>
    <property type="match status" value="1"/>
</dbReference>
<dbReference type="Pfam" id="PF02838">
    <property type="entry name" value="Glyco_hydro_20b"/>
    <property type="match status" value="1"/>
</dbReference>
<dbReference type="EC" id="3.2.1.52" evidence="3"/>
<feature type="domain" description="Beta-hexosaminidase bacterial type N-terminal" evidence="10">
    <location>
        <begin position="163"/>
        <end position="266"/>
    </location>
</feature>
<dbReference type="CDD" id="cd06563">
    <property type="entry name" value="GH20_chitobiase-like"/>
    <property type="match status" value="1"/>
</dbReference>
<protein>
    <recommendedName>
        <fullName evidence="3">beta-N-acetylhexosaminidase</fullName>
        <ecNumber evidence="3">3.2.1.52</ecNumber>
    </recommendedName>
    <alternativeName>
        <fullName evidence="6">Beta-N-acetylhexosaminidase</fullName>
    </alternativeName>
    <alternativeName>
        <fullName evidence="7">N-acetyl-beta-glucosaminidase</fullName>
    </alternativeName>
</protein>
<dbReference type="PANTHER" id="PTHR22600:SF57">
    <property type="entry name" value="BETA-N-ACETYLHEXOSAMINIDASE"/>
    <property type="match status" value="1"/>
</dbReference>
<dbReference type="GO" id="GO:0016020">
    <property type="term" value="C:membrane"/>
    <property type="evidence" value="ECO:0007669"/>
    <property type="project" value="TreeGrafter"/>
</dbReference>
<dbReference type="GO" id="GO:0004563">
    <property type="term" value="F:beta-N-acetylhexosaminidase activity"/>
    <property type="evidence" value="ECO:0007669"/>
    <property type="project" value="UniProtKB-EC"/>
</dbReference>
<dbReference type="EMBL" id="WUMU01000013">
    <property type="protein sequence ID" value="MXN18504.1"/>
    <property type="molecule type" value="Genomic_DNA"/>
</dbReference>
<dbReference type="PANTHER" id="PTHR22600">
    <property type="entry name" value="BETA-HEXOSAMINIDASE"/>
    <property type="match status" value="1"/>
</dbReference>
<comment type="caution">
    <text evidence="11">The sequence shown here is derived from an EMBL/GenBank/DDBJ whole genome shotgun (WGS) entry which is preliminary data.</text>
</comment>
<evidence type="ECO:0000256" key="8">
    <source>
        <dbReference type="PIRSR" id="PIRSR625705-1"/>
    </source>
</evidence>
<keyword evidence="12" id="KW-1185">Reference proteome</keyword>
<feature type="active site" description="Proton donor" evidence="8">
    <location>
        <position position="445"/>
    </location>
</feature>